<gene>
    <name evidence="1" type="ORF">K435DRAFT_699665</name>
</gene>
<organism evidence="1 2">
    <name type="scientific">Dendrothele bispora (strain CBS 962.96)</name>
    <dbReference type="NCBI Taxonomy" id="1314807"/>
    <lineage>
        <taxon>Eukaryota</taxon>
        <taxon>Fungi</taxon>
        <taxon>Dikarya</taxon>
        <taxon>Basidiomycota</taxon>
        <taxon>Agaricomycotina</taxon>
        <taxon>Agaricomycetes</taxon>
        <taxon>Agaricomycetidae</taxon>
        <taxon>Agaricales</taxon>
        <taxon>Agaricales incertae sedis</taxon>
        <taxon>Dendrothele</taxon>
    </lineage>
</organism>
<evidence type="ECO:0000313" key="2">
    <source>
        <dbReference type="Proteomes" id="UP000297245"/>
    </source>
</evidence>
<keyword evidence="2" id="KW-1185">Reference proteome</keyword>
<sequence>MPVHVLETVNQEGWPKWLLLAYDVFVEDEKLVSNPTWAGALKEWVEVERKFKFENPKGTKAFFSSLGRPALVQWWSQNGKVVKGSPPKDMLDAQAFGNQWWVWWSVINPEWRRRDSAGRVISDGYEGEKEEKGKELWESFKKPGECGMLTVLLCLFYWYQQAKTEEERAEWMIALKDVAWVLERVNRNTK</sequence>
<reference evidence="1 2" key="1">
    <citation type="journal article" date="2019" name="Nat. Ecol. Evol.">
        <title>Megaphylogeny resolves global patterns of mushroom evolution.</title>
        <authorList>
            <person name="Varga T."/>
            <person name="Krizsan K."/>
            <person name="Foldi C."/>
            <person name="Dima B."/>
            <person name="Sanchez-Garcia M."/>
            <person name="Sanchez-Ramirez S."/>
            <person name="Szollosi G.J."/>
            <person name="Szarkandi J.G."/>
            <person name="Papp V."/>
            <person name="Albert L."/>
            <person name="Andreopoulos W."/>
            <person name="Angelini C."/>
            <person name="Antonin V."/>
            <person name="Barry K.W."/>
            <person name="Bougher N.L."/>
            <person name="Buchanan P."/>
            <person name="Buyck B."/>
            <person name="Bense V."/>
            <person name="Catcheside P."/>
            <person name="Chovatia M."/>
            <person name="Cooper J."/>
            <person name="Damon W."/>
            <person name="Desjardin D."/>
            <person name="Finy P."/>
            <person name="Geml J."/>
            <person name="Haridas S."/>
            <person name="Hughes K."/>
            <person name="Justo A."/>
            <person name="Karasinski D."/>
            <person name="Kautmanova I."/>
            <person name="Kiss B."/>
            <person name="Kocsube S."/>
            <person name="Kotiranta H."/>
            <person name="LaButti K.M."/>
            <person name="Lechner B.E."/>
            <person name="Liimatainen K."/>
            <person name="Lipzen A."/>
            <person name="Lukacs Z."/>
            <person name="Mihaltcheva S."/>
            <person name="Morgado L.N."/>
            <person name="Niskanen T."/>
            <person name="Noordeloos M.E."/>
            <person name="Ohm R.A."/>
            <person name="Ortiz-Santana B."/>
            <person name="Ovrebo C."/>
            <person name="Racz N."/>
            <person name="Riley R."/>
            <person name="Savchenko A."/>
            <person name="Shiryaev A."/>
            <person name="Soop K."/>
            <person name="Spirin V."/>
            <person name="Szebenyi C."/>
            <person name="Tomsovsky M."/>
            <person name="Tulloss R.E."/>
            <person name="Uehling J."/>
            <person name="Grigoriev I.V."/>
            <person name="Vagvolgyi C."/>
            <person name="Papp T."/>
            <person name="Martin F.M."/>
            <person name="Miettinen O."/>
            <person name="Hibbett D.S."/>
            <person name="Nagy L.G."/>
        </authorList>
    </citation>
    <scope>NUCLEOTIDE SEQUENCE [LARGE SCALE GENOMIC DNA]</scope>
    <source>
        <strain evidence="1 2">CBS 962.96</strain>
    </source>
</reference>
<name>A0A4S8KTB4_DENBC</name>
<protein>
    <submittedName>
        <fullName evidence="1">Uncharacterized protein</fullName>
    </submittedName>
</protein>
<accession>A0A4S8KTB4</accession>
<evidence type="ECO:0000313" key="1">
    <source>
        <dbReference type="EMBL" id="THU78658.1"/>
    </source>
</evidence>
<dbReference type="Proteomes" id="UP000297245">
    <property type="component" value="Unassembled WGS sequence"/>
</dbReference>
<proteinExistence type="predicted"/>
<dbReference type="OrthoDB" id="3250313at2759"/>
<dbReference type="AlphaFoldDB" id="A0A4S8KTB4"/>
<dbReference type="EMBL" id="ML180156">
    <property type="protein sequence ID" value="THU78658.1"/>
    <property type="molecule type" value="Genomic_DNA"/>
</dbReference>